<protein>
    <submittedName>
        <fullName evidence="1">Uncharacterized protein</fullName>
    </submittedName>
</protein>
<name>A0A6G1BYN8_9ORYZ</name>
<keyword evidence="2" id="KW-1185">Reference proteome</keyword>
<accession>A0A6G1BYN8</accession>
<evidence type="ECO:0000313" key="1">
    <source>
        <dbReference type="EMBL" id="KAF0893050.1"/>
    </source>
</evidence>
<organism evidence="1 2">
    <name type="scientific">Oryza meyeriana var. granulata</name>
    <dbReference type="NCBI Taxonomy" id="110450"/>
    <lineage>
        <taxon>Eukaryota</taxon>
        <taxon>Viridiplantae</taxon>
        <taxon>Streptophyta</taxon>
        <taxon>Embryophyta</taxon>
        <taxon>Tracheophyta</taxon>
        <taxon>Spermatophyta</taxon>
        <taxon>Magnoliopsida</taxon>
        <taxon>Liliopsida</taxon>
        <taxon>Poales</taxon>
        <taxon>Poaceae</taxon>
        <taxon>BOP clade</taxon>
        <taxon>Oryzoideae</taxon>
        <taxon>Oryzeae</taxon>
        <taxon>Oryzinae</taxon>
        <taxon>Oryza</taxon>
        <taxon>Oryza meyeriana</taxon>
    </lineage>
</organism>
<dbReference type="AlphaFoldDB" id="A0A6G1BYN8"/>
<reference evidence="1 2" key="1">
    <citation type="submission" date="2019-11" db="EMBL/GenBank/DDBJ databases">
        <title>Whole genome sequence of Oryza granulata.</title>
        <authorList>
            <person name="Li W."/>
        </authorList>
    </citation>
    <scope>NUCLEOTIDE SEQUENCE [LARGE SCALE GENOMIC DNA]</scope>
    <source>
        <strain evidence="2">cv. Menghai</strain>
        <tissue evidence="1">Leaf</tissue>
    </source>
</reference>
<evidence type="ECO:0000313" key="2">
    <source>
        <dbReference type="Proteomes" id="UP000479710"/>
    </source>
</evidence>
<gene>
    <name evidence="1" type="ORF">E2562_021313</name>
</gene>
<comment type="caution">
    <text evidence="1">The sequence shown here is derived from an EMBL/GenBank/DDBJ whole genome shotgun (WGS) entry which is preliminary data.</text>
</comment>
<dbReference type="Proteomes" id="UP000479710">
    <property type="component" value="Unassembled WGS sequence"/>
</dbReference>
<dbReference type="EMBL" id="SPHZ02000011">
    <property type="protein sequence ID" value="KAF0893050.1"/>
    <property type="molecule type" value="Genomic_DNA"/>
</dbReference>
<sequence>MTGEEREEGAVAKRKKMVRSNLPGTVYQHRVLHYRDLSTPTIAAESRTPTSTNCWCWVARSGQVVAATVSLDSGWMWPPLCFPDV</sequence>
<proteinExistence type="predicted"/>